<feature type="chain" id="PRO_5003792603" evidence="1">
    <location>
        <begin position="21"/>
        <end position="62"/>
    </location>
</feature>
<name>J7HBS4_9DIPT</name>
<accession>J7HBS4</accession>
<evidence type="ECO:0000256" key="1">
    <source>
        <dbReference type="SAM" id="SignalP"/>
    </source>
</evidence>
<sequence length="62" mass="6790">MKFILITVFVFALLALCVKAGVAGVPEMPYYPKPGSYAYDRVADQLIRKYSDDSKGTKGTKG</sequence>
<proteinExistence type="evidence at transcript level"/>
<protein>
    <submittedName>
        <fullName evidence="2">SP13 phlebotomine family member</fullName>
    </submittedName>
</protein>
<reference evidence="2" key="1">
    <citation type="submission" date="2012-08" db="EMBL/GenBank/DDBJ databases">
        <title>Functional transcriptomics of wild caught Lutzomyia intermedia salivary glands: Identification of a protective salivary protein against Leishmania braziliensis infection.</title>
        <authorList>
            <person name="de Moura T.R."/>
            <person name="Oliveira F."/>
            <person name="Carneiro M.W."/>
            <person name="Miranda J.C."/>
            <person name="Clarencio J."/>
            <person name="Barral-Netto M."/>
            <person name="Barral A."/>
            <person name="Brodskyn C."/>
            <person name="Ribeiro J.M.C."/>
            <person name="Valenzuela J.G."/>
            <person name="de Oliveira C.I."/>
        </authorList>
    </citation>
    <scope>NUCLEOTIDE SEQUENCE</scope>
    <source>
        <tissue evidence="2">Salivary gland</tissue>
    </source>
</reference>
<keyword evidence="1" id="KW-0732">Signal</keyword>
<feature type="signal peptide" evidence="1">
    <location>
        <begin position="1"/>
        <end position="20"/>
    </location>
</feature>
<dbReference type="EMBL" id="KA660072">
    <property type="protein sequence ID" value="AFP99250.1"/>
    <property type="molecule type" value="mRNA"/>
</dbReference>
<dbReference type="AlphaFoldDB" id="J7HBS4"/>
<evidence type="ECO:0000313" key="2">
    <source>
        <dbReference type="EMBL" id="AFP99250.1"/>
    </source>
</evidence>
<organism evidence="2">
    <name type="scientific">Nyssomyia intermedia</name>
    <dbReference type="NCBI Taxonomy" id="182990"/>
    <lineage>
        <taxon>Eukaryota</taxon>
        <taxon>Metazoa</taxon>
        <taxon>Ecdysozoa</taxon>
        <taxon>Arthropoda</taxon>
        <taxon>Hexapoda</taxon>
        <taxon>Insecta</taxon>
        <taxon>Pterygota</taxon>
        <taxon>Neoptera</taxon>
        <taxon>Endopterygota</taxon>
        <taxon>Diptera</taxon>
        <taxon>Nematocera</taxon>
        <taxon>Psychodoidea</taxon>
        <taxon>Psychodidae</taxon>
        <taxon>Nyssomyia</taxon>
    </lineage>
</organism>